<evidence type="ECO:0000256" key="2">
    <source>
        <dbReference type="ARBA" id="ARBA00022692"/>
    </source>
</evidence>
<sequence length="504" mass="52935">MTATIATTFLGVPLGMALFVAVLAIALLGYVMARGRVMARAGGDARVLHSLPNYYGMTAAMFAAVPALGVLLIWLLAQPTVVQNAVLPLIPADKIDSVGTQSLILSDVRRVADGLDIALSQGALTRADIAAMADDPSALRATLGEVGVALGSEVEPFVLAAAQKSRALNGQGRFWMAAAVLLIALAGLALAVRAADPDFRARNIVERGILVLLIVAASLAILTTVGIVLSMLFESINFFRLHDWKDFFLGPKWAPNFRGDSDLSILPLLWGTLYISIIALLVAVPIGLFSAIYLSEYAGPKLRGIAKPLLEILAGIPTIVYGLFALLTVGPALVRLFGRGEDGILGVEWMSGATSVLTAGLVMGIMLIPFVSSLSDDIINAVPQSLRDGSFGLGATHSETVRQVILPAALPGIVGAVLLAASRAIGETMIVVLGAGAIARVSVNPLEAMTTITTRIVSQLTGDTDFASPETLVAFALGLTLFVLTLGLNVLALYIVRKYREQYE</sequence>
<evidence type="ECO:0000256" key="6">
    <source>
        <dbReference type="RuleBase" id="RU363054"/>
    </source>
</evidence>
<reference evidence="8 9" key="1">
    <citation type="submission" date="2018-04" db="EMBL/GenBank/DDBJ databases">
        <title>Genomic Encyclopedia of Archaeal and Bacterial Type Strains, Phase II (KMG-II): from individual species to whole genera.</title>
        <authorList>
            <person name="Goeker M."/>
        </authorList>
    </citation>
    <scope>NUCLEOTIDE SEQUENCE [LARGE SCALE GENOMIC DNA]</scope>
    <source>
        <strain evidence="8 9">DSM 12244</strain>
    </source>
</reference>
<accession>A0A2T6CCZ2</accession>
<keyword evidence="6" id="KW-1003">Cell membrane</keyword>
<feature type="transmembrane region" description="Helical" evidence="5">
    <location>
        <begin position="472"/>
        <end position="496"/>
    </location>
</feature>
<gene>
    <name evidence="8" type="ORF">C8N31_10765</name>
</gene>
<dbReference type="GO" id="GO:0006817">
    <property type="term" value="P:phosphate ion transport"/>
    <property type="evidence" value="ECO:0007669"/>
    <property type="project" value="UniProtKB-KW"/>
</dbReference>
<dbReference type="SUPFAM" id="SSF161098">
    <property type="entry name" value="MetI-like"/>
    <property type="match status" value="1"/>
</dbReference>
<dbReference type="RefSeq" id="WP_420834936.1">
    <property type="nucleotide sequence ID" value="NZ_QBKU01000007.1"/>
</dbReference>
<feature type="transmembrane region" description="Helical" evidence="5">
    <location>
        <begin position="309"/>
        <end position="329"/>
    </location>
</feature>
<feature type="domain" description="ABC transmembrane type-1" evidence="7">
    <location>
        <begin position="269"/>
        <end position="492"/>
    </location>
</feature>
<evidence type="ECO:0000256" key="1">
    <source>
        <dbReference type="ARBA" id="ARBA00004651"/>
    </source>
</evidence>
<dbReference type="PANTHER" id="PTHR42727:SF1">
    <property type="entry name" value="PHOSPHATE TRANSPORT SYSTEM PERMEASE"/>
    <property type="match status" value="1"/>
</dbReference>
<feature type="transmembrane region" description="Helical" evidence="5">
    <location>
        <begin position="404"/>
        <end position="425"/>
    </location>
</feature>
<dbReference type="GO" id="GO:0005315">
    <property type="term" value="F:phosphate transmembrane transporter activity"/>
    <property type="evidence" value="ECO:0007669"/>
    <property type="project" value="InterPro"/>
</dbReference>
<dbReference type="EMBL" id="QBKU01000007">
    <property type="protein sequence ID" value="PTX73365.1"/>
    <property type="molecule type" value="Genomic_DNA"/>
</dbReference>
<dbReference type="Pfam" id="PF12501">
    <property type="entry name" value="DUF3708"/>
    <property type="match status" value="1"/>
</dbReference>
<evidence type="ECO:0000313" key="8">
    <source>
        <dbReference type="EMBL" id="PTX73365.1"/>
    </source>
</evidence>
<evidence type="ECO:0000256" key="4">
    <source>
        <dbReference type="ARBA" id="ARBA00023136"/>
    </source>
</evidence>
<keyword evidence="5" id="KW-0813">Transport</keyword>
<keyword evidence="2 5" id="KW-0812">Transmembrane</keyword>
<dbReference type="Gene3D" id="1.10.3720.10">
    <property type="entry name" value="MetI-like"/>
    <property type="match status" value="1"/>
</dbReference>
<dbReference type="PROSITE" id="PS50928">
    <property type="entry name" value="ABC_TM1"/>
    <property type="match status" value="1"/>
</dbReference>
<evidence type="ECO:0000259" key="7">
    <source>
        <dbReference type="PROSITE" id="PS50928"/>
    </source>
</evidence>
<protein>
    <recommendedName>
        <fullName evidence="6">Phosphate transport system permease protein</fullName>
    </recommendedName>
</protein>
<dbReference type="InterPro" id="IPR011864">
    <property type="entry name" value="Phosphate_PstC"/>
</dbReference>
<keyword evidence="3 5" id="KW-1133">Transmembrane helix</keyword>
<dbReference type="PANTHER" id="PTHR42727">
    <property type="entry name" value="PHOSPHATE TRANSPORT SYSTEM PERMEASE PROTEIN"/>
    <property type="match status" value="1"/>
</dbReference>
<dbReference type="Proteomes" id="UP000244092">
    <property type="component" value="Unassembled WGS sequence"/>
</dbReference>
<keyword evidence="6" id="KW-0592">Phosphate transport</keyword>
<feature type="transmembrane region" description="Helical" evidence="5">
    <location>
        <begin position="12"/>
        <end position="33"/>
    </location>
</feature>
<dbReference type="InterPro" id="IPR000515">
    <property type="entry name" value="MetI-like"/>
</dbReference>
<feature type="transmembrane region" description="Helical" evidence="5">
    <location>
        <begin position="349"/>
        <end position="371"/>
    </location>
</feature>
<comment type="function">
    <text evidence="6">Part of the binding-protein-dependent transport system for phosphate; probably responsible for the translocation of the substrate across the membrane.</text>
</comment>
<dbReference type="InterPro" id="IPR022182">
    <property type="entry name" value="PstC_N"/>
</dbReference>
<proteinExistence type="inferred from homology"/>
<comment type="caution">
    <text evidence="8">The sequence shown here is derived from an EMBL/GenBank/DDBJ whole genome shotgun (WGS) entry which is preliminary data.</text>
</comment>
<comment type="caution">
    <text evidence="6">Lacks conserved residue(s) required for the propagation of feature annotation.</text>
</comment>
<comment type="similarity">
    <text evidence="6">Belongs to the binding-protein-dependent transport system permease family. CysTW subfamily.</text>
</comment>
<evidence type="ECO:0000256" key="3">
    <source>
        <dbReference type="ARBA" id="ARBA00022989"/>
    </source>
</evidence>
<name>A0A2T6CCZ2_9RHOB</name>
<dbReference type="NCBIfam" id="TIGR02138">
    <property type="entry name" value="phosphate_pstC"/>
    <property type="match status" value="1"/>
</dbReference>
<feature type="transmembrane region" description="Helical" evidence="5">
    <location>
        <begin position="208"/>
        <end position="233"/>
    </location>
</feature>
<feature type="transmembrane region" description="Helical" evidence="5">
    <location>
        <begin position="174"/>
        <end position="196"/>
    </location>
</feature>
<keyword evidence="4 5" id="KW-0472">Membrane</keyword>
<dbReference type="GO" id="GO:0005886">
    <property type="term" value="C:plasma membrane"/>
    <property type="evidence" value="ECO:0007669"/>
    <property type="project" value="UniProtKB-SubCell"/>
</dbReference>
<feature type="transmembrane region" description="Helical" evidence="5">
    <location>
        <begin position="273"/>
        <end position="297"/>
    </location>
</feature>
<organism evidence="8 9">
    <name type="scientific">Sulfitobacter mediterraneus</name>
    <dbReference type="NCBI Taxonomy" id="83219"/>
    <lineage>
        <taxon>Bacteria</taxon>
        <taxon>Pseudomonadati</taxon>
        <taxon>Pseudomonadota</taxon>
        <taxon>Alphaproteobacteria</taxon>
        <taxon>Rhodobacterales</taxon>
        <taxon>Roseobacteraceae</taxon>
        <taxon>Sulfitobacter</taxon>
    </lineage>
</organism>
<dbReference type="InterPro" id="IPR035906">
    <property type="entry name" value="MetI-like_sf"/>
</dbReference>
<evidence type="ECO:0000256" key="5">
    <source>
        <dbReference type="RuleBase" id="RU363032"/>
    </source>
</evidence>
<dbReference type="Pfam" id="PF00528">
    <property type="entry name" value="BPD_transp_1"/>
    <property type="match status" value="1"/>
</dbReference>
<dbReference type="AlphaFoldDB" id="A0A2T6CCZ2"/>
<feature type="transmembrane region" description="Helical" evidence="5">
    <location>
        <begin position="54"/>
        <end position="77"/>
    </location>
</feature>
<keyword evidence="6" id="KW-0997">Cell inner membrane</keyword>
<dbReference type="CDD" id="cd06261">
    <property type="entry name" value="TM_PBP2"/>
    <property type="match status" value="1"/>
</dbReference>
<evidence type="ECO:0000313" key="9">
    <source>
        <dbReference type="Proteomes" id="UP000244092"/>
    </source>
</evidence>
<comment type="subcellular location">
    <subcellularLocation>
        <location evidence="6">Cell inner membrane</location>
        <topology evidence="6">Multi-pass membrane protein</topology>
    </subcellularLocation>
    <subcellularLocation>
        <location evidence="1 5">Cell membrane</location>
        <topology evidence="1 5">Multi-pass membrane protein</topology>
    </subcellularLocation>
</comment>